<reference evidence="4" key="1">
    <citation type="journal article" date="2023" name="IMA Fungus">
        <title>Comparative genomic study of the Penicillium genus elucidates a diverse pangenome and 15 lateral gene transfer events.</title>
        <authorList>
            <person name="Petersen C."/>
            <person name="Sorensen T."/>
            <person name="Nielsen M.R."/>
            <person name="Sondergaard T.E."/>
            <person name="Sorensen J.L."/>
            <person name="Fitzpatrick D.A."/>
            <person name="Frisvad J.C."/>
            <person name="Nielsen K.L."/>
        </authorList>
    </citation>
    <scope>NUCLEOTIDE SEQUENCE</scope>
    <source>
        <strain evidence="4">IBT 15450</strain>
    </source>
</reference>
<protein>
    <recommendedName>
        <fullName evidence="6">Secretory lipase-domain-containing protein</fullName>
    </recommendedName>
</protein>
<feature type="signal peptide" evidence="2">
    <location>
        <begin position="1"/>
        <end position="20"/>
    </location>
</feature>
<dbReference type="GO" id="GO:0004806">
    <property type="term" value="F:triacylglycerol lipase activity"/>
    <property type="evidence" value="ECO:0007669"/>
    <property type="project" value="UniProtKB-UniRule"/>
</dbReference>
<reference evidence="4" key="2">
    <citation type="submission" date="2023-01" db="EMBL/GenBank/DDBJ databases">
        <authorList>
            <person name="Petersen C."/>
        </authorList>
    </citation>
    <scope>NUCLEOTIDE SEQUENCE</scope>
    <source>
        <strain evidence="4">IBT 15450</strain>
    </source>
</reference>
<dbReference type="EMBL" id="JAQJZL010000015">
    <property type="protein sequence ID" value="KAJ6027574.1"/>
    <property type="molecule type" value="Genomic_DNA"/>
</dbReference>
<evidence type="ECO:0000256" key="1">
    <source>
        <dbReference type="ARBA" id="ARBA00022801"/>
    </source>
</evidence>
<feature type="compositionally biased region" description="Acidic residues" evidence="3">
    <location>
        <begin position="424"/>
        <end position="439"/>
    </location>
</feature>
<dbReference type="PANTHER" id="PTHR34853">
    <property type="match status" value="1"/>
</dbReference>
<evidence type="ECO:0008006" key="6">
    <source>
        <dbReference type="Google" id="ProtNLM"/>
    </source>
</evidence>
<dbReference type="PANTHER" id="PTHR34853:SF5">
    <property type="entry name" value="LIP-DOMAIN-CONTAINING PROTEIN-RELATED"/>
    <property type="match status" value="1"/>
</dbReference>
<evidence type="ECO:0000256" key="2">
    <source>
        <dbReference type="PIRNR" id="PIRNR029171"/>
    </source>
</evidence>
<dbReference type="Gene3D" id="1.10.260.130">
    <property type="match status" value="1"/>
</dbReference>
<dbReference type="Pfam" id="PF03583">
    <property type="entry name" value="LIP"/>
    <property type="match status" value="1"/>
</dbReference>
<dbReference type="Gene3D" id="3.40.50.1820">
    <property type="entry name" value="alpha/beta hydrolase"/>
    <property type="match status" value="1"/>
</dbReference>
<dbReference type="GO" id="GO:0072330">
    <property type="term" value="P:monocarboxylic acid biosynthetic process"/>
    <property type="evidence" value="ECO:0007669"/>
    <property type="project" value="UniProtKB-ARBA"/>
</dbReference>
<keyword evidence="2" id="KW-0732">Signal</keyword>
<evidence type="ECO:0000313" key="5">
    <source>
        <dbReference type="Proteomes" id="UP001219568"/>
    </source>
</evidence>
<evidence type="ECO:0000256" key="3">
    <source>
        <dbReference type="SAM" id="MobiDB-lite"/>
    </source>
</evidence>
<dbReference type="AlphaFoldDB" id="A0AAD6I3G7"/>
<accession>A0AAD6I3G7</accession>
<gene>
    <name evidence="4" type="ORF">N7460_012391</name>
</gene>
<dbReference type="InterPro" id="IPR029058">
    <property type="entry name" value="AB_hydrolase_fold"/>
</dbReference>
<dbReference type="PIRSF" id="PIRSF029171">
    <property type="entry name" value="Esterase_LipA"/>
    <property type="match status" value="1"/>
</dbReference>
<dbReference type="GO" id="GO:0017000">
    <property type="term" value="P:antibiotic biosynthetic process"/>
    <property type="evidence" value="ECO:0007669"/>
    <property type="project" value="UniProtKB-ARBA"/>
</dbReference>
<feature type="region of interest" description="Disordered" evidence="3">
    <location>
        <begin position="419"/>
        <end position="440"/>
    </location>
</feature>
<keyword evidence="5" id="KW-1185">Reference proteome</keyword>
<dbReference type="InterPro" id="IPR005152">
    <property type="entry name" value="Lipase_secreted"/>
</dbReference>
<comment type="caution">
    <text evidence="4">The sequence shown here is derived from an EMBL/GenBank/DDBJ whole genome shotgun (WGS) entry which is preliminary data.</text>
</comment>
<name>A0AAD6I3G7_PENCN</name>
<evidence type="ECO:0000313" key="4">
    <source>
        <dbReference type="EMBL" id="KAJ6027574.1"/>
    </source>
</evidence>
<keyword evidence="1" id="KW-0378">Hydrolase</keyword>
<feature type="region of interest" description="Disordered" evidence="3">
    <location>
        <begin position="24"/>
        <end position="50"/>
    </location>
</feature>
<dbReference type="Proteomes" id="UP001219568">
    <property type="component" value="Unassembled WGS sequence"/>
</dbReference>
<dbReference type="SUPFAM" id="SSF53474">
    <property type="entry name" value="alpha/beta-Hydrolases"/>
    <property type="match status" value="1"/>
</dbReference>
<dbReference type="GO" id="GO:0016042">
    <property type="term" value="P:lipid catabolic process"/>
    <property type="evidence" value="ECO:0007669"/>
    <property type="project" value="UniProtKB-UniRule"/>
</dbReference>
<sequence length="456" mass="51168">MRFLSLLVPLLVFGVQHAFGSPGLTVPPPPQRPSDDPFYQPDGDSWKDEKPGTILKVRNVTISSLLPYAPSKAKAYQLLYRTQNVHGKPDASVTTILVPVYPNFKRVLSVQNAYDSADVNCGPSYGLQFRANGWGASWNRMNLAFLFRYLRRGPIMNIPDYEGSNATFTVGPTSAFQTLDSIRAALKSIEHPDISPSEKISPDAKFIMFGYSGGAFATEWATEKRAWYAPELPIIGAVMGAPPPNVVNTYHNANNGNMSELNVAALLGVMNAYPKIDEYLRDDLFDEKRELFLSPLTKCYRPCEINSEELVGVNVSSFFKNGDSFLEKFKTTLDEIGVMGGNITWKNRPRYPFLIFNGAEDEITKPIKDTKDLVSKWRLKTLTRVKHITLARADHTTGLVGLPLAWLWIDNRFQRVENKRPVEGDPDDDGDDTIDDPEEEMSRIEAQLNLKLNQEL</sequence>
<feature type="chain" id="PRO_5041785530" description="Secretory lipase-domain-containing protein" evidence="2">
    <location>
        <begin position="21"/>
        <end position="456"/>
    </location>
</feature>
<comment type="similarity">
    <text evidence="2">Belongs to the AB hydrolase superfamily. Lipase family.</text>
</comment>
<proteinExistence type="inferred from homology"/>
<organism evidence="4 5">
    <name type="scientific">Penicillium canescens</name>
    <dbReference type="NCBI Taxonomy" id="5083"/>
    <lineage>
        <taxon>Eukaryota</taxon>
        <taxon>Fungi</taxon>
        <taxon>Dikarya</taxon>
        <taxon>Ascomycota</taxon>
        <taxon>Pezizomycotina</taxon>
        <taxon>Eurotiomycetes</taxon>
        <taxon>Eurotiomycetidae</taxon>
        <taxon>Eurotiales</taxon>
        <taxon>Aspergillaceae</taxon>
        <taxon>Penicillium</taxon>
    </lineage>
</organism>